<dbReference type="Proteomes" id="UP000198582">
    <property type="component" value="Unassembled WGS sequence"/>
</dbReference>
<dbReference type="GO" id="GO:0004497">
    <property type="term" value="F:monooxygenase activity"/>
    <property type="evidence" value="ECO:0007669"/>
    <property type="project" value="InterPro"/>
</dbReference>
<dbReference type="AlphaFoldDB" id="A0A1H8VVT6"/>
<keyword evidence="2" id="KW-0479">Metal-binding</keyword>
<dbReference type="GO" id="GO:0020037">
    <property type="term" value="F:heme binding"/>
    <property type="evidence" value="ECO:0007669"/>
    <property type="project" value="InterPro"/>
</dbReference>
<dbReference type="Gene3D" id="1.10.630.10">
    <property type="entry name" value="Cytochrome P450"/>
    <property type="match status" value="1"/>
</dbReference>
<dbReference type="PRINTS" id="PR00463">
    <property type="entry name" value="EP450I"/>
</dbReference>
<dbReference type="GO" id="GO:0005506">
    <property type="term" value="F:iron ion binding"/>
    <property type="evidence" value="ECO:0007669"/>
    <property type="project" value="InterPro"/>
</dbReference>
<dbReference type="InterPro" id="IPR036396">
    <property type="entry name" value="Cyt_P450_sf"/>
</dbReference>
<keyword evidence="2" id="KW-0349">Heme</keyword>
<dbReference type="GO" id="GO:0016705">
    <property type="term" value="F:oxidoreductase activity, acting on paired donors, with incorporation or reduction of molecular oxygen"/>
    <property type="evidence" value="ECO:0007669"/>
    <property type="project" value="InterPro"/>
</dbReference>
<reference evidence="3 4" key="1">
    <citation type="submission" date="2016-10" db="EMBL/GenBank/DDBJ databases">
        <authorList>
            <person name="de Groot N.N."/>
        </authorList>
    </citation>
    <scope>NUCLEOTIDE SEQUENCE [LARGE SCALE GENOMIC DNA]</scope>
    <source>
        <strain evidence="3 4">DSM 44993</strain>
    </source>
</reference>
<dbReference type="InterPro" id="IPR001128">
    <property type="entry name" value="Cyt_P450"/>
</dbReference>
<dbReference type="OrthoDB" id="7376058at2"/>
<comment type="similarity">
    <text evidence="1">Belongs to the cytochrome P450 family.</text>
</comment>
<dbReference type="InterPro" id="IPR002401">
    <property type="entry name" value="Cyt_P450_E_grp-I"/>
</dbReference>
<protein>
    <submittedName>
        <fullName evidence="3">Cytochrome P450</fullName>
    </submittedName>
</protein>
<evidence type="ECO:0000256" key="2">
    <source>
        <dbReference type="PIRSR" id="PIRSR602401-1"/>
    </source>
</evidence>
<dbReference type="Pfam" id="PF00067">
    <property type="entry name" value="p450"/>
    <property type="match status" value="1"/>
</dbReference>
<evidence type="ECO:0000313" key="3">
    <source>
        <dbReference type="EMBL" id="SEP19501.1"/>
    </source>
</evidence>
<dbReference type="RefSeq" id="WP_091616913.1">
    <property type="nucleotide sequence ID" value="NZ_FOEF01000004.1"/>
</dbReference>
<keyword evidence="2" id="KW-0408">Iron</keyword>
<feature type="binding site" description="axial binding residue" evidence="2">
    <location>
        <position position="385"/>
    </location>
    <ligand>
        <name>heme</name>
        <dbReference type="ChEBI" id="CHEBI:30413"/>
    </ligand>
    <ligandPart>
        <name>Fe</name>
        <dbReference type="ChEBI" id="CHEBI:18248"/>
    </ligandPart>
</feature>
<dbReference type="EMBL" id="FOEF01000004">
    <property type="protein sequence ID" value="SEP19501.1"/>
    <property type="molecule type" value="Genomic_DNA"/>
</dbReference>
<dbReference type="InterPro" id="IPR050121">
    <property type="entry name" value="Cytochrome_P450_monoxygenase"/>
</dbReference>
<proteinExistence type="inferred from homology"/>
<dbReference type="PANTHER" id="PTHR24305">
    <property type="entry name" value="CYTOCHROME P450"/>
    <property type="match status" value="1"/>
</dbReference>
<comment type="cofactor">
    <cofactor evidence="2">
        <name>heme</name>
        <dbReference type="ChEBI" id="CHEBI:30413"/>
    </cofactor>
</comment>
<dbReference type="STRING" id="394193.SAMN04489732_104337"/>
<keyword evidence="4" id="KW-1185">Reference proteome</keyword>
<accession>A0A1H8VVT6</accession>
<sequence>MVREFPELSLPERVVFTALQIAPNTLAGLFSQRDNLVKAFDSLGTEVLAARLLAELRAAHPGDALWARVLGDRTLLVFGEPLLREVLDRSGDDFASDPAVKLRGMSHFQPGALTISHGEKWRVRRAFADAALSPGSRVHPLAPQFFSVVRREIAVMKEGARAYLLDWGRFEETVERIARQVIFGSRARDDGALTAALHAMMAEANQVNGLRKSRHFDPFYRRVAHYVRAAEPGSLVSRLPPAPEEVSALTQVTHWVFAMSGTLAANVFRTLAAISGQPALERQVRGELRSAPLTTASDVDGLKHLESCLHESMRLWPTTPMFGRRATAATTLGGVPIPAGTPVLVVNSFNHRDPVSVPDPDAFVPLRQTGIDYRFNQFGNGRQGCPGRDLAVFLAKAILAELLTGCRFVEQARSSLVEGGPMPVTLNHFLLCFAMEPVKQIA</sequence>
<dbReference type="PANTHER" id="PTHR24305:SF166">
    <property type="entry name" value="CYTOCHROME P450 12A4, MITOCHONDRIAL-RELATED"/>
    <property type="match status" value="1"/>
</dbReference>
<evidence type="ECO:0000313" key="4">
    <source>
        <dbReference type="Proteomes" id="UP000198582"/>
    </source>
</evidence>
<dbReference type="SUPFAM" id="SSF48264">
    <property type="entry name" value="Cytochrome P450"/>
    <property type="match status" value="1"/>
</dbReference>
<name>A0A1H8VVT6_9PSEU</name>
<organism evidence="3 4">
    <name type="scientific">Amycolatopsis saalfeldensis</name>
    <dbReference type="NCBI Taxonomy" id="394193"/>
    <lineage>
        <taxon>Bacteria</taxon>
        <taxon>Bacillati</taxon>
        <taxon>Actinomycetota</taxon>
        <taxon>Actinomycetes</taxon>
        <taxon>Pseudonocardiales</taxon>
        <taxon>Pseudonocardiaceae</taxon>
        <taxon>Amycolatopsis</taxon>
    </lineage>
</organism>
<gene>
    <name evidence="3" type="ORF">SAMN04489732_104337</name>
</gene>
<evidence type="ECO:0000256" key="1">
    <source>
        <dbReference type="ARBA" id="ARBA00010617"/>
    </source>
</evidence>